<name>A0A166D5A6_9AGAM</name>
<evidence type="ECO:0000313" key="3">
    <source>
        <dbReference type="Proteomes" id="UP000076798"/>
    </source>
</evidence>
<dbReference type="PANTHER" id="PTHR43157">
    <property type="entry name" value="PHOSPHATIDYLINOSITOL-GLYCAN BIOSYNTHESIS CLASS F PROTEIN-RELATED"/>
    <property type="match status" value="1"/>
</dbReference>
<dbReference type="AlphaFoldDB" id="A0A166D5A6"/>
<sequence length="322" mass="35274">MGAFSRRYNPMTDLPDLHGKVIIVTGASSGVGKYTALHLARKGAKIYLACRNERKTLAVIKELQKEGLGPGNGTLHYIHLNLSDLESVKKSAEEFLARESRLDVLINNAGYSEEAYVTTRYGLGEDIVANFLGPFLFTKILLPLLKSTAKETGSDVRILNVSSEAHRFASGSIAVYTSREALSNKVSDSRIGKSKRYGYTKLANILHINELQRRLSEEGVPITCISLHPGAIATPAVQNWVSYMLPFGKAIARLVFMAQEDGAITSAFAAGGTEIKLDVERYKGVYLVPFGKIGKKSKEANDPQKAVDLWNTAEKILKELNV</sequence>
<proteinExistence type="predicted"/>
<protein>
    <submittedName>
        <fullName evidence="2">NAD(P)-binding protein</fullName>
    </submittedName>
</protein>
<dbReference type="GO" id="GO:0016491">
    <property type="term" value="F:oxidoreductase activity"/>
    <property type="evidence" value="ECO:0007669"/>
    <property type="project" value="UniProtKB-KW"/>
</dbReference>
<gene>
    <name evidence="2" type="ORF">SISSUDRAFT_1119850</name>
</gene>
<evidence type="ECO:0000256" key="1">
    <source>
        <dbReference type="ARBA" id="ARBA00023002"/>
    </source>
</evidence>
<dbReference type="PANTHER" id="PTHR43157:SF31">
    <property type="entry name" value="PHOSPHATIDYLINOSITOL-GLYCAN BIOSYNTHESIS CLASS F PROTEIN"/>
    <property type="match status" value="1"/>
</dbReference>
<keyword evidence="3" id="KW-1185">Reference proteome</keyword>
<dbReference type="PRINTS" id="PR00081">
    <property type="entry name" value="GDHRDH"/>
</dbReference>
<keyword evidence="1" id="KW-0560">Oxidoreductase</keyword>
<dbReference type="EMBL" id="KV428069">
    <property type="protein sequence ID" value="KZT38153.1"/>
    <property type="molecule type" value="Genomic_DNA"/>
</dbReference>
<dbReference type="OrthoDB" id="191139at2759"/>
<evidence type="ECO:0000313" key="2">
    <source>
        <dbReference type="EMBL" id="KZT38153.1"/>
    </source>
</evidence>
<dbReference type="STRING" id="1314776.A0A166D5A6"/>
<dbReference type="InterPro" id="IPR002347">
    <property type="entry name" value="SDR_fam"/>
</dbReference>
<dbReference type="Pfam" id="PF00106">
    <property type="entry name" value="adh_short"/>
    <property type="match status" value="1"/>
</dbReference>
<dbReference type="Gene3D" id="3.40.50.720">
    <property type="entry name" value="NAD(P)-binding Rossmann-like Domain"/>
    <property type="match status" value="1"/>
</dbReference>
<reference evidence="2 3" key="1">
    <citation type="journal article" date="2016" name="Mol. Biol. Evol.">
        <title>Comparative Genomics of Early-Diverging Mushroom-Forming Fungi Provides Insights into the Origins of Lignocellulose Decay Capabilities.</title>
        <authorList>
            <person name="Nagy L.G."/>
            <person name="Riley R."/>
            <person name="Tritt A."/>
            <person name="Adam C."/>
            <person name="Daum C."/>
            <person name="Floudas D."/>
            <person name="Sun H."/>
            <person name="Yadav J.S."/>
            <person name="Pangilinan J."/>
            <person name="Larsson K.H."/>
            <person name="Matsuura K."/>
            <person name="Barry K."/>
            <person name="Labutti K."/>
            <person name="Kuo R."/>
            <person name="Ohm R.A."/>
            <person name="Bhattacharya S.S."/>
            <person name="Shirouzu T."/>
            <person name="Yoshinaga Y."/>
            <person name="Martin F.M."/>
            <person name="Grigoriev I.V."/>
            <person name="Hibbett D.S."/>
        </authorList>
    </citation>
    <scope>NUCLEOTIDE SEQUENCE [LARGE SCALE GENOMIC DNA]</scope>
    <source>
        <strain evidence="2 3">HHB10207 ss-3</strain>
    </source>
</reference>
<organism evidence="2 3">
    <name type="scientific">Sistotremastrum suecicum HHB10207 ss-3</name>
    <dbReference type="NCBI Taxonomy" id="1314776"/>
    <lineage>
        <taxon>Eukaryota</taxon>
        <taxon>Fungi</taxon>
        <taxon>Dikarya</taxon>
        <taxon>Basidiomycota</taxon>
        <taxon>Agaricomycotina</taxon>
        <taxon>Agaricomycetes</taxon>
        <taxon>Sistotremastrales</taxon>
        <taxon>Sistotremastraceae</taxon>
        <taxon>Sistotremastrum</taxon>
    </lineage>
</organism>
<dbReference type="SUPFAM" id="SSF51735">
    <property type="entry name" value="NAD(P)-binding Rossmann-fold domains"/>
    <property type="match status" value="1"/>
</dbReference>
<accession>A0A166D5A6</accession>
<dbReference type="InterPro" id="IPR036291">
    <property type="entry name" value="NAD(P)-bd_dom_sf"/>
</dbReference>
<dbReference type="Proteomes" id="UP000076798">
    <property type="component" value="Unassembled WGS sequence"/>
</dbReference>